<proteinExistence type="predicted"/>
<dbReference type="Proteomes" id="UP000188246">
    <property type="component" value="Chromosome"/>
</dbReference>
<dbReference type="KEGG" id="vpi:BW732_00950"/>
<dbReference type="AlphaFoldDB" id="A0A1Q2D3M5"/>
<dbReference type="OrthoDB" id="2320684at2"/>
<organism evidence="1 2">
    <name type="scientific">Vagococcus penaei</name>
    <dbReference type="NCBI Taxonomy" id="633807"/>
    <lineage>
        <taxon>Bacteria</taxon>
        <taxon>Bacillati</taxon>
        <taxon>Bacillota</taxon>
        <taxon>Bacilli</taxon>
        <taxon>Lactobacillales</taxon>
        <taxon>Enterococcaceae</taxon>
        <taxon>Vagococcus</taxon>
    </lineage>
</organism>
<keyword evidence="2" id="KW-1185">Reference proteome</keyword>
<dbReference type="RefSeq" id="WP_077275027.1">
    <property type="nucleotide sequence ID" value="NZ_CP019609.1"/>
</dbReference>
<reference evidence="1 2" key="1">
    <citation type="journal article" date="2010" name="Int. J. Syst. Evol. Microbiol.">
        <title>Vagococcus penaei sp. nov., isolated from spoilage microbiota of cooked shrimp (Penaeus vannamei).</title>
        <authorList>
            <person name="Jaffres E."/>
            <person name="Prevost H."/>
            <person name="Rossero A."/>
            <person name="Joffraud J.J."/>
            <person name="Dousset X."/>
        </authorList>
    </citation>
    <scope>NUCLEOTIDE SEQUENCE [LARGE SCALE GENOMIC DNA]</scope>
    <source>
        <strain evidence="1 2">CD276</strain>
    </source>
</reference>
<evidence type="ECO:0000313" key="1">
    <source>
        <dbReference type="EMBL" id="AQP52931.1"/>
    </source>
</evidence>
<name>A0A1Q2D3M5_9ENTE</name>
<protein>
    <submittedName>
        <fullName evidence="1">Uncharacterized protein</fullName>
    </submittedName>
</protein>
<evidence type="ECO:0000313" key="2">
    <source>
        <dbReference type="Proteomes" id="UP000188246"/>
    </source>
</evidence>
<gene>
    <name evidence="1" type="ORF">BW732_00950</name>
</gene>
<dbReference type="STRING" id="633807.BW732_00950"/>
<accession>A0A1Q2D3M5</accession>
<dbReference type="EMBL" id="CP019609">
    <property type="protein sequence ID" value="AQP52931.1"/>
    <property type="molecule type" value="Genomic_DNA"/>
</dbReference>
<sequence>MTYFKFECRSFFLSKKNIAIYLLLFCFSLFYWLNIEANYHSKEEVLPSEISARVNNREKFVNRINPNDDLHPEVRMVLTLWPPIIEVDKNRLDALEKEEWQKYAENTAKWYEIETPKYKNPRYYTYGNYYANMDEYFGRESNKTKMLAYSQPAQKKYLTLNVLNDKTAWQSLVRATFYWLPVLLMLVTLFFSMDLISKDRKHYSIHSNIPISQTKRLLTKISVTFLGVLVSLIPLASGFIGIGMTNGFGSLHLPVSILYRDVVPKTLSIQTYLGYFSLYMLLWILCLIVLSLLLGLWIKNEVILLLVLSVIPFVDISYNKVGFGDIYPIIAWLPTSYTRIGEVLTGYRCFTWLLPVDNHFLGLQVLSVTLIVLLGFLWLVTRKKRIV</sequence>